<dbReference type="GO" id="GO:0006612">
    <property type="term" value="P:protein targeting to membrane"/>
    <property type="evidence" value="ECO:0007669"/>
    <property type="project" value="EnsemblFungi"/>
</dbReference>
<sequence>MLRSKISSWREYLTPVTHKSTFFSSGEITPEEFTLSGDYLTHMFPTWRWNGNEESLKNASVRDFLPEGKQFLVTRKVPSSVRANAFFEAGAMGPSAFIFDEEELSKSTADTDPSPLANPEASQDIDEAIGELEISESIGSRDGDDDEIIIKSDENKRYYDLYITYSTSYRVPKMYIVGYNAQGSPLTADEMFEDITKEYRHKTATIEKLPFYKGTVISVSIHPCKHANVMKVLLEKIRQVKKRERDQTEQSQLQSTESMEDDWEDLQDDINDTLRVDQYLVVFLKFITGIIPSIEHDYTMEGW</sequence>
<dbReference type="KEGG" id="kng:KNAG_0D00610"/>
<evidence type="ECO:0000256" key="9">
    <source>
        <dbReference type="ARBA" id="ARBA00025674"/>
    </source>
</evidence>
<evidence type="ECO:0000256" key="1">
    <source>
        <dbReference type="ARBA" id="ARBA00004496"/>
    </source>
</evidence>
<accession>J7RJX8</accession>
<dbReference type="EMBL" id="HE978317">
    <property type="protein sequence ID" value="CCK69813.1"/>
    <property type="molecule type" value="Genomic_DNA"/>
</dbReference>
<keyword evidence="8" id="KW-0072">Autophagy</keyword>
<dbReference type="GO" id="GO:0005829">
    <property type="term" value="C:cytosol"/>
    <property type="evidence" value="ECO:0007669"/>
    <property type="project" value="EnsemblFungi"/>
</dbReference>
<dbReference type="Proteomes" id="UP000006310">
    <property type="component" value="Chromosome 4"/>
</dbReference>
<proteinExistence type="inferred from homology"/>
<evidence type="ECO:0000313" key="12">
    <source>
        <dbReference type="EMBL" id="CCK69813.1"/>
    </source>
</evidence>
<dbReference type="GO" id="GO:0019776">
    <property type="term" value="F:Atg8-family ligase activity"/>
    <property type="evidence" value="ECO:0007669"/>
    <property type="project" value="EnsemblFungi"/>
</dbReference>
<keyword evidence="5" id="KW-0963">Cytoplasm</keyword>
<dbReference type="GO" id="GO:0000422">
    <property type="term" value="P:autophagy of mitochondrion"/>
    <property type="evidence" value="ECO:0007669"/>
    <property type="project" value="EnsemblFungi"/>
</dbReference>
<dbReference type="STRING" id="1071383.J7RJX8"/>
<evidence type="ECO:0000256" key="4">
    <source>
        <dbReference type="ARBA" id="ARBA00022448"/>
    </source>
</evidence>
<gene>
    <name evidence="12" type="primary">KNAG0D00610</name>
    <name evidence="12" type="ordered locus">KNAG_0D00610</name>
</gene>
<dbReference type="PANTHER" id="PTHR12866:SF2">
    <property type="entry name" value="UBIQUITIN-LIKE-CONJUGATING ENZYME ATG3"/>
    <property type="match status" value="1"/>
</dbReference>
<evidence type="ECO:0000256" key="11">
    <source>
        <dbReference type="ARBA" id="ARBA00033139"/>
    </source>
</evidence>
<keyword evidence="6" id="KW-0833">Ubl conjugation pathway</keyword>
<evidence type="ECO:0000256" key="3">
    <source>
        <dbReference type="ARBA" id="ARBA00018067"/>
    </source>
</evidence>
<evidence type="ECO:0000256" key="8">
    <source>
        <dbReference type="ARBA" id="ARBA00023006"/>
    </source>
</evidence>
<dbReference type="GO" id="GO:0005739">
    <property type="term" value="C:mitochondrion"/>
    <property type="evidence" value="ECO:0007669"/>
    <property type="project" value="EnsemblFungi"/>
</dbReference>
<dbReference type="GO" id="GO:0061723">
    <property type="term" value="P:glycophagy"/>
    <property type="evidence" value="ECO:0007669"/>
    <property type="project" value="TreeGrafter"/>
</dbReference>
<dbReference type="GO" id="GO:0000045">
    <property type="term" value="P:autophagosome assembly"/>
    <property type="evidence" value="ECO:0007669"/>
    <property type="project" value="EnsemblFungi"/>
</dbReference>
<dbReference type="eggNOG" id="KOG2981">
    <property type="taxonomic scope" value="Eukaryota"/>
</dbReference>
<dbReference type="PANTHER" id="PTHR12866">
    <property type="entry name" value="UBIQUITIN-LIKE-CONJUGATING ENZYME ATG3"/>
    <property type="match status" value="1"/>
</dbReference>
<dbReference type="InterPro" id="IPR007135">
    <property type="entry name" value="Atg3/Atg10"/>
</dbReference>
<comment type="subcellular location">
    <subcellularLocation>
        <location evidence="1">Cytoplasm</location>
    </subcellularLocation>
</comment>
<dbReference type="GeneID" id="34525502"/>
<dbReference type="AlphaFoldDB" id="J7RJX8"/>
<reference evidence="12 13" key="1">
    <citation type="journal article" date="2011" name="Proc. Natl. Acad. Sci. U.S.A.">
        <title>Evolutionary erosion of yeast sex chromosomes by mating-type switching accidents.</title>
        <authorList>
            <person name="Gordon J.L."/>
            <person name="Armisen D."/>
            <person name="Proux-Wera E."/>
            <person name="Oheigeartaigh S.S."/>
            <person name="Byrne K.P."/>
            <person name="Wolfe K.H."/>
        </authorList>
    </citation>
    <scope>NUCLEOTIDE SEQUENCE [LARGE SCALE GENOMIC DNA]</scope>
    <source>
        <strain evidence="13">ATCC MYA-139 / BCRC 22969 / CBS 8797 / CCRC 22969 / KCTC 17520 / NBRC 10181 / NCYC 3082</strain>
    </source>
</reference>
<reference evidence="13" key="2">
    <citation type="submission" date="2012-08" db="EMBL/GenBank/DDBJ databases">
        <title>Genome sequence of Kazachstania naganishii.</title>
        <authorList>
            <person name="Gordon J.L."/>
            <person name="Armisen D."/>
            <person name="Proux-Wera E."/>
            <person name="OhEigeartaigh S.S."/>
            <person name="Byrne K.P."/>
            <person name="Wolfe K.H."/>
        </authorList>
    </citation>
    <scope>NUCLEOTIDE SEQUENCE [LARGE SCALE GENOMIC DNA]</scope>
    <source>
        <strain evidence="13">ATCC MYA-139 / BCRC 22969 / CBS 8797 / CCRC 22969 / KCTC 17520 / NBRC 10181 / NCYC 3082</strain>
    </source>
</reference>
<evidence type="ECO:0000256" key="10">
    <source>
        <dbReference type="ARBA" id="ARBA00032144"/>
    </source>
</evidence>
<dbReference type="OMA" id="HCPTWSW"/>
<evidence type="ECO:0000313" key="13">
    <source>
        <dbReference type="Proteomes" id="UP000006310"/>
    </source>
</evidence>
<evidence type="ECO:0000256" key="5">
    <source>
        <dbReference type="ARBA" id="ARBA00022490"/>
    </source>
</evidence>
<dbReference type="RefSeq" id="XP_022464059.1">
    <property type="nucleotide sequence ID" value="XM_022607467.1"/>
</dbReference>
<keyword evidence="7" id="KW-0653">Protein transport</keyword>
<comment type="function">
    <text evidence="9">E2 conjugating enzyme required for the cytoplasm to vacuole transport (Cvt) and autophagy. Required for selective autophagic degradation of the nucleus (nucleophagy) as well as for mitophagy which contributes to regulate mitochondrial quantity and quality by eliminating the mitochondria to a basal level to fulfill cellular energy requirements and preventing excess ROS production. Responsible for the E2-like covalent binding of phosphatidylethanolamine to the C-terminal Gly of ATG8. The ATG12-ATG5 conjugate plays a role of an E3 and promotes the transfer of ATG8 from ATG3 to phosphatidylethanolamine (PE). This step is required for the membrane association of ATG8. The formation of the ATG8-phosphatidylethanolamine conjugate is essential for autophagy and for the cytoplasm to vacuole transport (Cvt). The ATG8-PE conjugate mediates tethering between adjacent membranes and stimulates membrane hemifusion, leading to expansion of the autophagosomal membrane during autophagy.</text>
</comment>
<keyword evidence="13" id="KW-1185">Reference proteome</keyword>
<organism evidence="12 13">
    <name type="scientific">Huiozyma naganishii (strain ATCC MYA-139 / BCRC 22969 / CBS 8797 / KCTC 17520 / NBRC 10181 / NCYC 3082 / Yp74L-3)</name>
    <name type="common">Yeast</name>
    <name type="synonym">Kazachstania naganishii</name>
    <dbReference type="NCBI Taxonomy" id="1071383"/>
    <lineage>
        <taxon>Eukaryota</taxon>
        <taxon>Fungi</taxon>
        <taxon>Dikarya</taxon>
        <taxon>Ascomycota</taxon>
        <taxon>Saccharomycotina</taxon>
        <taxon>Saccharomycetes</taxon>
        <taxon>Saccharomycetales</taxon>
        <taxon>Saccharomycetaceae</taxon>
        <taxon>Huiozyma</taxon>
    </lineage>
</organism>
<evidence type="ECO:0000256" key="2">
    <source>
        <dbReference type="ARBA" id="ARBA00007683"/>
    </source>
</evidence>
<evidence type="ECO:0000256" key="6">
    <source>
        <dbReference type="ARBA" id="ARBA00022786"/>
    </source>
</evidence>
<dbReference type="Pfam" id="PF03987">
    <property type="entry name" value="Autophagy_act_C"/>
    <property type="match status" value="1"/>
</dbReference>
<evidence type="ECO:0000256" key="7">
    <source>
        <dbReference type="ARBA" id="ARBA00022927"/>
    </source>
</evidence>
<dbReference type="GO" id="GO:0032258">
    <property type="term" value="P:cytoplasm to vacuole targeting by the Cvt pathway"/>
    <property type="evidence" value="ECO:0007669"/>
    <property type="project" value="EnsemblFungi"/>
</dbReference>
<dbReference type="GO" id="GO:0034727">
    <property type="term" value="P:piecemeal microautophagy of the nucleus"/>
    <property type="evidence" value="ECO:0007669"/>
    <property type="project" value="EnsemblFungi"/>
</dbReference>
<keyword evidence="4" id="KW-0813">Transport</keyword>
<dbReference type="Gene3D" id="3.30.1460.50">
    <property type="match status" value="1"/>
</dbReference>
<comment type="similarity">
    <text evidence="2">Belongs to the ATG3 family.</text>
</comment>
<dbReference type="GO" id="GO:0000407">
    <property type="term" value="C:phagophore assembly site"/>
    <property type="evidence" value="ECO:0007669"/>
    <property type="project" value="EnsemblFungi"/>
</dbReference>
<dbReference type="OrthoDB" id="1584384at2759"/>
<name>J7RJX8_HUIN7</name>
<dbReference type="HOGENOM" id="CLU_027518_2_0_1"/>
<protein>
    <recommendedName>
        <fullName evidence="3">Autophagy-related protein 3</fullName>
    </recommendedName>
    <alternativeName>
        <fullName evidence="10 11">Autophagy-related E2-like conjugation enzyme ATG3</fullName>
    </alternativeName>
</protein>
<dbReference type="GO" id="GO:0061908">
    <property type="term" value="C:phagophore"/>
    <property type="evidence" value="ECO:0007669"/>
    <property type="project" value="EnsemblFungi"/>
</dbReference>